<dbReference type="Proteomes" id="UP000510821">
    <property type="component" value="Chromosome"/>
</dbReference>
<dbReference type="EMBL" id="CP058998">
    <property type="protein sequence ID" value="QLJ52397.1"/>
    <property type="molecule type" value="Genomic_DNA"/>
</dbReference>
<feature type="domain" description="HTH cro/C1-type" evidence="1">
    <location>
        <begin position="61"/>
        <end position="116"/>
    </location>
</feature>
<dbReference type="InterPro" id="IPR010982">
    <property type="entry name" value="Lambda_DNA-bd_dom_sf"/>
</dbReference>
<sequence length="142" mass="16003">MCGAEEAGFFILIEGAKLHVCGRCAKHGKVLSAPTPLPQRRVAFERERPEIDIVADFGSRIKEARERMKIERKVLAELVNEKESFLERIEGEKTIPNESLAVRLERALGIKLFEEVKEEHVVIKKDKKGGLTLGDVVVVKKK</sequence>
<dbReference type="SUPFAM" id="SSF47413">
    <property type="entry name" value="lambda repressor-like DNA-binding domains"/>
    <property type="match status" value="1"/>
</dbReference>
<proteinExistence type="predicted"/>
<evidence type="ECO:0000313" key="2">
    <source>
        <dbReference type="EMBL" id="QLJ52397.1"/>
    </source>
</evidence>
<dbReference type="Gene3D" id="1.10.260.40">
    <property type="entry name" value="lambda repressor-like DNA-binding domains"/>
    <property type="match status" value="1"/>
</dbReference>
<dbReference type="KEGG" id="flt:Sv326_0222"/>
<dbReference type="InterPro" id="IPR001387">
    <property type="entry name" value="Cro/C1-type_HTH"/>
</dbReference>
<accession>A0A7D6B9M7</accession>
<dbReference type="CDD" id="cd00093">
    <property type="entry name" value="HTH_XRE"/>
    <property type="match status" value="1"/>
</dbReference>
<dbReference type="Pfam" id="PF01381">
    <property type="entry name" value="HTH_3"/>
    <property type="match status" value="1"/>
</dbReference>
<dbReference type="SMART" id="SM00530">
    <property type="entry name" value="HTH_XRE"/>
    <property type="match status" value="1"/>
</dbReference>
<reference evidence="3" key="1">
    <citation type="submission" date="2020-07" db="EMBL/GenBank/DDBJ databases">
        <title>Metabolic diversity and evolutionary history of the archaeal phylum ###Micrarchaeota### uncovered from a freshwater lake metagenome.</title>
        <authorList>
            <person name="Kadnikov V.V."/>
            <person name="Savvichev A.S."/>
            <person name="Mardanov A.V."/>
            <person name="Beletsky A.V."/>
            <person name="Chupakov A.V."/>
            <person name="Kokryatskaya N.M."/>
            <person name="Pimenov N.V."/>
            <person name="Ravin N.V."/>
        </authorList>
    </citation>
    <scope>NUCLEOTIDE SEQUENCE [LARGE SCALE GENOMIC DNA]</scope>
</reference>
<protein>
    <recommendedName>
        <fullName evidence="1">HTH cro/C1-type domain-containing protein</fullName>
    </recommendedName>
</protein>
<organism evidence="2 3">
    <name type="scientific">Fermentimicrarchaeum limneticum</name>
    <dbReference type="NCBI Taxonomy" id="2795018"/>
    <lineage>
        <taxon>Archaea</taxon>
        <taxon>Candidatus Micrarchaeota</taxon>
        <taxon>Candidatus Fermentimicrarchaeales</taxon>
        <taxon>Candidatus Fermentimicrarchaeaceae</taxon>
        <taxon>Candidatus Fermentimicrarchaeum</taxon>
    </lineage>
</organism>
<evidence type="ECO:0000313" key="3">
    <source>
        <dbReference type="Proteomes" id="UP000510821"/>
    </source>
</evidence>
<dbReference type="PROSITE" id="PS50943">
    <property type="entry name" value="HTH_CROC1"/>
    <property type="match status" value="1"/>
</dbReference>
<gene>
    <name evidence="2" type="ORF">Sv326_0222</name>
</gene>
<name>A0A7D6B9M7_FERL1</name>
<dbReference type="GO" id="GO:0003677">
    <property type="term" value="F:DNA binding"/>
    <property type="evidence" value="ECO:0007669"/>
    <property type="project" value="InterPro"/>
</dbReference>
<dbReference type="AlphaFoldDB" id="A0A7D6B9M7"/>
<evidence type="ECO:0000259" key="1">
    <source>
        <dbReference type="PROSITE" id="PS50943"/>
    </source>
</evidence>